<name>A0A9X1R459_9FLAO</name>
<evidence type="ECO:0008006" key="4">
    <source>
        <dbReference type="Google" id="ProtNLM"/>
    </source>
</evidence>
<keyword evidence="1" id="KW-0732">Signal</keyword>
<dbReference type="RefSeq" id="WP_237608665.1">
    <property type="nucleotide sequence ID" value="NZ_JAIRBB010000009.1"/>
</dbReference>
<organism evidence="2 3">
    <name type="scientific">Aequorivita xiaoshiensis</name>
    <dbReference type="NCBI Taxonomy" id="2874476"/>
    <lineage>
        <taxon>Bacteria</taxon>
        <taxon>Pseudomonadati</taxon>
        <taxon>Bacteroidota</taxon>
        <taxon>Flavobacteriia</taxon>
        <taxon>Flavobacteriales</taxon>
        <taxon>Flavobacteriaceae</taxon>
        <taxon>Aequorivita</taxon>
    </lineage>
</organism>
<keyword evidence="3" id="KW-1185">Reference proteome</keyword>
<feature type="signal peptide" evidence="1">
    <location>
        <begin position="1"/>
        <end position="24"/>
    </location>
</feature>
<protein>
    <recommendedName>
        <fullName evidence="4">DUF4382 domain-containing protein</fullName>
    </recommendedName>
</protein>
<accession>A0A9X1R459</accession>
<evidence type="ECO:0000313" key="3">
    <source>
        <dbReference type="Proteomes" id="UP001139462"/>
    </source>
</evidence>
<evidence type="ECO:0000313" key="2">
    <source>
        <dbReference type="EMBL" id="MCG2431567.1"/>
    </source>
</evidence>
<sequence>MNLIKKFKKPLFAIALAGAFTACSDDDDSLPVEDGNGKLGIYASANYSSNAGKNTVLDGPVVDLSKFLINLEEIELEYDDIIGDDNFYNSEEEIELKGPFELDLLSPTPVVITVVDAPNGRLEEIEFEFDKNENPDSEIYEQSIRMEGTIDGVPFVFWHDFEEELEVEFEEGETNTVISNDQNSVVINFDLNSVFDATTGVDLSNAVDGNGDGIIEISPNDEDGNRDIAEAMKEHIKDKIDLLDD</sequence>
<gene>
    <name evidence="2" type="ORF">K8344_10590</name>
</gene>
<dbReference type="Proteomes" id="UP001139462">
    <property type="component" value="Unassembled WGS sequence"/>
</dbReference>
<evidence type="ECO:0000256" key="1">
    <source>
        <dbReference type="SAM" id="SignalP"/>
    </source>
</evidence>
<dbReference type="EMBL" id="JAIRBB010000009">
    <property type="protein sequence ID" value="MCG2431567.1"/>
    <property type="molecule type" value="Genomic_DNA"/>
</dbReference>
<feature type="chain" id="PRO_5040924196" description="DUF4382 domain-containing protein" evidence="1">
    <location>
        <begin position="25"/>
        <end position="245"/>
    </location>
</feature>
<comment type="caution">
    <text evidence="2">The sequence shown here is derived from an EMBL/GenBank/DDBJ whole genome shotgun (WGS) entry which is preliminary data.</text>
</comment>
<reference evidence="2" key="1">
    <citation type="submission" date="2021-09" db="EMBL/GenBank/DDBJ databases">
        <title>Genome of Aequorivita sp. strain F64183.</title>
        <authorList>
            <person name="Wang Y."/>
        </authorList>
    </citation>
    <scope>NUCLEOTIDE SEQUENCE</scope>
    <source>
        <strain evidence="2">F64183</strain>
    </source>
</reference>
<dbReference type="PROSITE" id="PS51257">
    <property type="entry name" value="PROKAR_LIPOPROTEIN"/>
    <property type="match status" value="1"/>
</dbReference>
<dbReference type="AlphaFoldDB" id="A0A9X1R459"/>
<proteinExistence type="predicted"/>